<evidence type="ECO:0000256" key="1">
    <source>
        <dbReference type="SAM" id="MobiDB-lite"/>
    </source>
</evidence>
<feature type="domain" description="LysM" evidence="3">
    <location>
        <begin position="129"/>
        <end position="179"/>
    </location>
</feature>
<protein>
    <submittedName>
        <fullName evidence="4">LysM domain-containing protein</fullName>
    </submittedName>
</protein>
<accession>A0A1H8VHK1</accession>
<dbReference type="RefSeq" id="WP_091946471.1">
    <property type="nucleotide sequence ID" value="NZ_FOEE01000012.1"/>
</dbReference>
<dbReference type="CDD" id="cd00118">
    <property type="entry name" value="LysM"/>
    <property type="match status" value="1"/>
</dbReference>
<feature type="region of interest" description="Disordered" evidence="1">
    <location>
        <begin position="42"/>
        <end position="64"/>
    </location>
</feature>
<dbReference type="AlphaFoldDB" id="A0A1H8VHK1"/>
<proteinExistence type="predicted"/>
<dbReference type="PROSITE" id="PS51782">
    <property type="entry name" value="LYSM"/>
    <property type="match status" value="1"/>
</dbReference>
<keyword evidence="5" id="KW-1185">Reference proteome</keyword>
<dbReference type="InterPro" id="IPR036779">
    <property type="entry name" value="LysM_dom_sf"/>
</dbReference>
<evidence type="ECO:0000256" key="2">
    <source>
        <dbReference type="SAM" id="Phobius"/>
    </source>
</evidence>
<feature type="transmembrane region" description="Helical" evidence="2">
    <location>
        <begin position="95"/>
        <end position="118"/>
    </location>
</feature>
<keyword evidence="2" id="KW-1133">Transmembrane helix</keyword>
<dbReference type="Gene3D" id="3.10.350.10">
    <property type="entry name" value="LysM domain"/>
    <property type="match status" value="1"/>
</dbReference>
<keyword evidence="2" id="KW-0472">Membrane</keyword>
<dbReference type="SMART" id="SM00257">
    <property type="entry name" value="LysM"/>
    <property type="match status" value="1"/>
</dbReference>
<sequence>MAGTGREIGYSGGGGTGPRVAGPVRPTGERVAGRGVVRGVGPLAGAPPARRDGVRPGARPVRLEGGAVRPGRVRGGVATRRAGGGAPLRLTRRGWCALTALAVAVAALAVLVLSAVLAPEGELELAGVSSVVVQPGDTVWSIAASVAGPEADVRTVVDAIERLNDLEGATIVPGQVLEVP</sequence>
<evidence type="ECO:0000259" key="3">
    <source>
        <dbReference type="PROSITE" id="PS51782"/>
    </source>
</evidence>
<dbReference type="OrthoDB" id="5084290at2"/>
<evidence type="ECO:0000313" key="4">
    <source>
        <dbReference type="EMBL" id="SEP14901.1"/>
    </source>
</evidence>
<dbReference type="SUPFAM" id="SSF54106">
    <property type="entry name" value="LysM domain"/>
    <property type="match status" value="1"/>
</dbReference>
<dbReference type="Pfam" id="PF01476">
    <property type="entry name" value="LysM"/>
    <property type="match status" value="1"/>
</dbReference>
<dbReference type="STRING" id="673521.SAMN05660991_03544"/>
<evidence type="ECO:0000313" key="5">
    <source>
        <dbReference type="Proteomes" id="UP000198960"/>
    </source>
</evidence>
<keyword evidence="2" id="KW-0812">Transmembrane</keyword>
<name>A0A1H8VHK1_9ACTN</name>
<dbReference type="EMBL" id="FOEE01000012">
    <property type="protein sequence ID" value="SEP14901.1"/>
    <property type="molecule type" value="Genomic_DNA"/>
</dbReference>
<dbReference type="InterPro" id="IPR018392">
    <property type="entry name" value="LysM"/>
</dbReference>
<feature type="region of interest" description="Disordered" evidence="1">
    <location>
        <begin position="1"/>
        <end position="29"/>
    </location>
</feature>
<gene>
    <name evidence="4" type="ORF">SAMN05660991_03544</name>
</gene>
<reference evidence="5" key="1">
    <citation type="submission" date="2016-10" db="EMBL/GenBank/DDBJ databases">
        <authorList>
            <person name="Varghese N."/>
            <person name="Submissions S."/>
        </authorList>
    </citation>
    <scope>NUCLEOTIDE SEQUENCE [LARGE SCALE GENOMIC DNA]</scope>
    <source>
        <strain evidence="5">DSM 45413</strain>
    </source>
</reference>
<organism evidence="4 5">
    <name type="scientific">Trujillonella endophytica</name>
    <dbReference type="NCBI Taxonomy" id="673521"/>
    <lineage>
        <taxon>Bacteria</taxon>
        <taxon>Bacillati</taxon>
        <taxon>Actinomycetota</taxon>
        <taxon>Actinomycetes</taxon>
        <taxon>Geodermatophilales</taxon>
        <taxon>Geodermatophilaceae</taxon>
        <taxon>Trujillonella</taxon>
    </lineage>
</organism>
<dbReference type="Proteomes" id="UP000198960">
    <property type="component" value="Unassembled WGS sequence"/>
</dbReference>